<evidence type="ECO:0000313" key="3">
    <source>
        <dbReference type="Proteomes" id="UP001165306"/>
    </source>
</evidence>
<dbReference type="Proteomes" id="UP001165306">
    <property type="component" value="Unassembled WGS sequence"/>
</dbReference>
<dbReference type="InterPro" id="IPR005531">
    <property type="entry name" value="Asp23"/>
</dbReference>
<name>A0AA42BDD8_9BACT</name>
<keyword evidence="3" id="KW-1185">Reference proteome</keyword>
<evidence type="ECO:0000256" key="1">
    <source>
        <dbReference type="ARBA" id="ARBA00005721"/>
    </source>
</evidence>
<comment type="similarity">
    <text evidence="1">Belongs to the asp23 family.</text>
</comment>
<protein>
    <submittedName>
        <fullName evidence="2">Asp23/Gls24 family envelope stress response protein</fullName>
    </submittedName>
</protein>
<gene>
    <name evidence="2" type="ORF">NET02_10975</name>
</gene>
<dbReference type="AlphaFoldDB" id="A0AA42BDD8"/>
<accession>A0AA42BDD8</accession>
<organism evidence="2 3">
    <name type="scientific">Thermalbibacter longus</name>
    <dbReference type="NCBI Taxonomy" id="2951981"/>
    <lineage>
        <taxon>Bacteria</taxon>
        <taxon>Pseudomonadati</taxon>
        <taxon>Thermomicrobiota</taxon>
        <taxon>Thermomicrobia</taxon>
        <taxon>Thermomicrobiales</taxon>
        <taxon>Thermomicrobiaceae</taxon>
        <taxon>Thermalbibacter</taxon>
    </lineage>
</organism>
<dbReference type="EMBL" id="JAMSLR010000007">
    <property type="protein sequence ID" value="MCM8749673.1"/>
    <property type="molecule type" value="Genomic_DNA"/>
</dbReference>
<evidence type="ECO:0000313" key="2">
    <source>
        <dbReference type="EMBL" id="MCM8749673.1"/>
    </source>
</evidence>
<proteinExistence type="inferred from homology"/>
<reference evidence="2" key="1">
    <citation type="submission" date="2022-06" db="EMBL/GenBank/DDBJ databases">
        <title>CFH 74404 Thermomicrobiaceae sp.</title>
        <authorList>
            <person name="Ming H."/>
            <person name="Li W.-J."/>
            <person name="Zhao Z."/>
        </authorList>
    </citation>
    <scope>NUCLEOTIDE SEQUENCE</scope>
    <source>
        <strain evidence="2">CFH 74404</strain>
    </source>
</reference>
<dbReference type="RefSeq" id="WP_284057457.1">
    <property type="nucleotide sequence ID" value="NZ_JAMSLR010000007.1"/>
</dbReference>
<dbReference type="Pfam" id="PF03780">
    <property type="entry name" value="Asp23"/>
    <property type="match status" value="1"/>
</dbReference>
<comment type="caution">
    <text evidence="2">The sequence shown here is derived from an EMBL/GenBank/DDBJ whole genome shotgun (WGS) entry which is preliminary data.</text>
</comment>
<sequence>MPEHAALDEIVIARAVAAAVQRVPGVAGIGQGRHATATYGPNQVIRGVGVTRARGPLDIDIHLTAAYGAAVDLPELAERVREAARAALDDLSVEEVGGIDVTVEDLRVGGEQP</sequence>